<evidence type="ECO:0000256" key="1">
    <source>
        <dbReference type="SAM" id="Phobius"/>
    </source>
</evidence>
<gene>
    <name evidence="2" type="ORF">GCM10023313_39900</name>
</gene>
<accession>A0ABP9GAR3</accession>
<keyword evidence="1" id="KW-1133">Transmembrane helix</keyword>
<evidence type="ECO:0000313" key="3">
    <source>
        <dbReference type="Proteomes" id="UP001501436"/>
    </source>
</evidence>
<evidence type="ECO:0008006" key="4">
    <source>
        <dbReference type="Google" id="ProtNLM"/>
    </source>
</evidence>
<organism evidence="2 3">
    <name type="scientific">Mucilaginibacter defluvii</name>
    <dbReference type="NCBI Taxonomy" id="1196019"/>
    <lineage>
        <taxon>Bacteria</taxon>
        <taxon>Pseudomonadati</taxon>
        <taxon>Bacteroidota</taxon>
        <taxon>Sphingobacteriia</taxon>
        <taxon>Sphingobacteriales</taxon>
        <taxon>Sphingobacteriaceae</taxon>
        <taxon>Mucilaginibacter</taxon>
    </lineage>
</organism>
<keyword evidence="3" id="KW-1185">Reference proteome</keyword>
<comment type="caution">
    <text evidence="2">The sequence shown here is derived from an EMBL/GenBank/DDBJ whole genome shotgun (WGS) entry which is preliminary data.</text>
</comment>
<dbReference type="RefSeq" id="WP_345334270.1">
    <property type="nucleotide sequence ID" value="NZ_BAABJI010000004.1"/>
</dbReference>
<sequence>MPAESPQTSEVISLLKCKSCGASTQFLPGSNKLRCEHCGSEEEIKVSAEPVISLDYEKYITETQALYQTAVLHAVKCSGCGSETILEQSVTADKCPFCASPLVISTTNQGMVKPHYILPFKIDTKAAVAFFNKWLKRLWFAPSDLAKKVNANVSALKGVYMPFWTYDTDTVTQYQGQRGDHYYVTETYTTTVNGQQQTQTRQVRRTRWSYASGTVSFNYRNVLVPSSKSLPQDTLLELEPWDLRMLTNFDERYLSGFRSENFQTTPQVGLDTAKQLIEPKILSDIRDDIGGDEQRIDSHSTSYFNIGIKYIMLPVWVSAYSYNNKIYQFTVNARTGEVIGKRPYSAIKITLFVLMILAIIAVIILYFSNQQA</sequence>
<dbReference type="PANTHER" id="PTHR37826">
    <property type="entry name" value="FLOTILLIN BAND_7_5 DOMAIN PROTEIN"/>
    <property type="match status" value="1"/>
</dbReference>
<keyword evidence="1" id="KW-0812">Transmembrane</keyword>
<feature type="transmembrane region" description="Helical" evidence="1">
    <location>
        <begin position="349"/>
        <end position="367"/>
    </location>
</feature>
<proteinExistence type="predicted"/>
<evidence type="ECO:0000313" key="2">
    <source>
        <dbReference type="EMBL" id="GAA4931018.1"/>
    </source>
</evidence>
<dbReference type="PANTHER" id="PTHR37826:SF3">
    <property type="entry name" value="J DOMAIN-CONTAINING PROTEIN"/>
    <property type="match status" value="1"/>
</dbReference>
<dbReference type="Proteomes" id="UP001501436">
    <property type="component" value="Unassembled WGS sequence"/>
</dbReference>
<protein>
    <recommendedName>
        <fullName evidence="4">LSD1 subclass zinc finger protein</fullName>
    </recommendedName>
</protein>
<name>A0ABP9GAR3_9SPHI</name>
<keyword evidence="1" id="KW-0472">Membrane</keyword>
<reference evidence="3" key="1">
    <citation type="journal article" date="2019" name="Int. J. Syst. Evol. Microbiol.">
        <title>The Global Catalogue of Microorganisms (GCM) 10K type strain sequencing project: providing services to taxonomists for standard genome sequencing and annotation.</title>
        <authorList>
            <consortium name="The Broad Institute Genomics Platform"/>
            <consortium name="The Broad Institute Genome Sequencing Center for Infectious Disease"/>
            <person name="Wu L."/>
            <person name="Ma J."/>
        </authorList>
    </citation>
    <scope>NUCLEOTIDE SEQUENCE [LARGE SCALE GENOMIC DNA]</scope>
    <source>
        <strain evidence="3">JCM 18283</strain>
    </source>
</reference>
<dbReference type="EMBL" id="BAABJI010000004">
    <property type="protein sequence ID" value="GAA4931018.1"/>
    <property type="molecule type" value="Genomic_DNA"/>
</dbReference>